<dbReference type="KEGG" id="ltr:EVS81_03255"/>
<dbReference type="SUPFAM" id="SSF56529">
    <property type="entry name" value="FAH"/>
    <property type="match status" value="1"/>
</dbReference>
<dbReference type="PANTHER" id="PTHR30143">
    <property type="entry name" value="ACID HYDRATASE"/>
    <property type="match status" value="1"/>
</dbReference>
<evidence type="ECO:0000313" key="2">
    <source>
        <dbReference type="Proteomes" id="UP000289260"/>
    </source>
</evidence>
<dbReference type="OrthoDB" id="9792137at2"/>
<dbReference type="InterPro" id="IPR050772">
    <property type="entry name" value="Hydratase-Decarb/MhpD_sf"/>
</dbReference>
<dbReference type="GO" id="GO:0005737">
    <property type="term" value="C:cytoplasm"/>
    <property type="evidence" value="ECO:0007669"/>
    <property type="project" value="TreeGrafter"/>
</dbReference>
<gene>
    <name evidence="1" type="ORF">EVS81_03255</name>
</gene>
<dbReference type="RefSeq" id="WP_130109112.1">
    <property type="nucleotide sequence ID" value="NZ_CP035806.1"/>
</dbReference>
<dbReference type="Gene3D" id="3.90.850.10">
    <property type="entry name" value="Fumarylacetoacetase-like, C-terminal domain"/>
    <property type="match status" value="1"/>
</dbReference>
<dbReference type="AlphaFoldDB" id="A0A4P6KCU6"/>
<dbReference type="EMBL" id="CP035806">
    <property type="protein sequence ID" value="QBE47963.1"/>
    <property type="molecule type" value="Genomic_DNA"/>
</dbReference>
<proteinExistence type="predicted"/>
<organism evidence="1 2">
    <name type="scientific">Leucobacter triazinivorans</name>
    <dbReference type="NCBI Taxonomy" id="1784719"/>
    <lineage>
        <taxon>Bacteria</taxon>
        <taxon>Bacillati</taxon>
        <taxon>Actinomycetota</taxon>
        <taxon>Actinomycetes</taxon>
        <taxon>Micrococcales</taxon>
        <taxon>Microbacteriaceae</taxon>
        <taxon>Leucobacter</taxon>
    </lineage>
</organism>
<accession>A0A4P6KCU6</accession>
<dbReference type="GO" id="GO:0008684">
    <property type="term" value="F:2-oxopent-4-enoate hydratase activity"/>
    <property type="evidence" value="ECO:0007669"/>
    <property type="project" value="TreeGrafter"/>
</dbReference>
<sequence length="276" mass="28576">MSAGPDTLDELATRLDRAAVSGSAIPQLGLHERMDEQAAYEVQHRVVRLREERGDPVIGMKLGFTNQAKAAQMGVFDVIAGSLTAGMRVGDGEVLDLGGLIHPRVEPELAFLLRRDVDLSGGAETPFTEAVAAVAPALEIIDSRYRDFSFSLQDVIADNTSASRFVLGPWVPLGGPGDCAQSGALDARGLANLGVSLDIDGEVAATGSTAAILGHPVRAYDACCRMARRFGFALPAGSILLAGAATVAVPLAGATTAAVRVARVGSASLRVSKGDE</sequence>
<reference evidence="1 2" key="1">
    <citation type="submission" date="2019-02" db="EMBL/GenBank/DDBJ databases">
        <authorList>
            <person name="Sun L."/>
            <person name="Pan D."/>
            <person name="Wu X."/>
        </authorList>
    </citation>
    <scope>NUCLEOTIDE SEQUENCE [LARGE SCALE GENOMIC DNA]</scope>
    <source>
        <strain evidence="1 2">JW-1</strain>
    </source>
</reference>
<protein>
    <submittedName>
        <fullName evidence="1">4-oxalocrotonate decarboxylase</fullName>
    </submittedName>
</protein>
<evidence type="ECO:0000313" key="1">
    <source>
        <dbReference type="EMBL" id="QBE47963.1"/>
    </source>
</evidence>
<dbReference type="InterPro" id="IPR036663">
    <property type="entry name" value="Fumarylacetoacetase_C_sf"/>
</dbReference>
<keyword evidence="2" id="KW-1185">Reference proteome</keyword>
<name>A0A4P6KCU6_9MICO</name>
<dbReference type="PANTHER" id="PTHR30143:SF0">
    <property type="entry name" value="2-KETO-4-PENTENOATE HYDRATASE"/>
    <property type="match status" value="1"/>
</dbReference>
<dbReference type="Proteomes" id="UP000289260">
    <property type="component" value="Chromosome"/>
</dbReference>